<feature type="compositionally biased region" description="Low complexity" evidence="1">
    <location>
        <begin position="152"/>
        <end position="163"/>
    </location>
</feature>
<dbReference type="AlphaFoldDB" id="A4S0G0"/>
<dbReference type="KEGG" id="olu:OSTLU_24833"/>
<dbReference type="OMA" id="FATSCEY"/>
<feature type="region of interest" description="Disordered" evidence="1">
    <location>
        <begin position="422"/>
        <end position="463"/>
    </location>
</feature>
<keyword evidence="3" id="KW-1185">Reference proteome</keyword>
<sequence length="463" mass="50493">MRGAFEGVRGGAWGAGAPMPTVPIAHARAPAHATRFVAVSGLGLVAVLSTARAADSIVVVAEILDDEMREALIATRRDAMKAMREREMAMCAAMEASRVAAGMLMMRGAGSASPTRIGKPTRRGATRRSTSKRSSPKKSHTSGSGRTVMGCSSSPSPGTSSPDTAPPSPSALPQPSFADSAAEEEYPALPKPLPATPSIALAPSQKQDKLPLPPLKWIDIATKPKHTAKGKGRRFIRRRVERVEKAHWELTLFMSNSHESLDARCEDATKALRDIMRQYQRNRLDHDVGLETHKDVLHSVIDHPNSPMYHSCACEEALKLHTDIDGIVGYDFFAETCSCEDCLKMYVYLLCDRQCVCPKCFNEATKEGHERAETARRLFASSDDATNVPEKWSDIATHFGRLSSQRTLRHIEELLQRLRKPVLALPPTPPSRRRRKPPPKIELHLDGATAPLGSLPPSSPSAA</sequence>
<protein>
    <submittedName>
        <fullName evidence="2">Uncharacterized protein</fullName>
    </submittedName>
</protein>
<dbReference type="EMBL" id="CP000587">
    <property type="protein sequence ID" value="ABO97259.1"/>
    <property type="molecule type" value="Genomic_DNA"/>
</dbReference>
<name>A4S0G0_OSTLU</name>
<dbReference type="HOGENOM" id="CLU_591083_0_0_1"/>
<organism evidence="2 3">
    <name type="scientific">Ostreococcus lucimarinus (strain CCE9901)</name>
    <dbReference type="NCBI Taxonomy" id="436017"/>
    <lineage>
        <taxon>Eukaryota</taxon>
        <taxon>Viridiplantae</taxon>
        <taxon>Chlorophyta</taxon>
        <taxon>Mamiellophyceae</taxon>
        <taxon>Mamiellales</taxon>
        <taxon>Bathycoccaceae</taxon>
        <taxon>Ostreococcus</taxon>
    </lineage>
</organism>
<reference evidence="2 3" key="1">
    <citation type="journal article" date="2007" name="Proc. Natl. Acad. Sci. U.S.A.">
        <title>The tiny eukaryote Ostreococcus provides genomic insights into the paradox of plankton speciation.</title>
        <authorList>
            <person name="Palenik B."/>
            <person name="Grimwood J."/>
            <person name="Aerts A."/>
            <person name="Rouze P."/>
            <person name="Salamov A."/>
            <person name="Putnam N."/>
            <person name="Dupont C."/>
            <person name="Jorgensen R."/>
            <person name="Derelle E."/>
            <person name="Rombauts S."/>
            <person name="Zhou K."/>
            <person name="Otillar R."/>
            <person name="Merchant S.S."/>
            <person name="Podell S."/>
            <person name="Gaasterland T."/>
            <person name="Napoli C."/>
            <person name="Gendler K."/>
            <person name="Manuell A."/>
            <person name="Tai V."/>
            <person name="Vallon O."/>
            <person name="Piganeau G."/>
            <person name="Jancek S."/>
            <person name="Heijde M."/>
            <person name="Jabbari K."/>
            <person name="Bowler C."/>
            <person name="Lohr M."/>
            <person name="Robbens S."/>
            <person name="Werner G."/>
            <person name="Dubchak I."/>
            <person name="Pazour G.J."/>
            <person name="Ren Q."/>
            <person name="Paulsen I."/>
            <person name="Delwiche C."/>
            <person name="Schmutz J."/>
            <person name="Rokhsar D."/>
            <person name="Van de Peer Y."/>
            <person name="Moreau H."/>
            <person name="Grigoriev I.V."/>
        </authorList>
    </citation>
    <scope>NUCLEOTIDE SEQUENCE [LARGE SCALE GENOMIC DNA]</scope>
    <source>
        <strain evidence="2 3">CCE9901</strain>
    </source>
</reference>
<dbReference type="Proteomes" id="UP000001568">
    <property type="component" value="Chromosome 7"/>
</dbReference>
<gene>
    <name evidence="2" type="ORF">OSTLU_24833</name>
</gene>
<evidence type="ECO:0000313" key="3">
    <source>
        <dbReference type="Proteomes" id="UP000001568"/>
    </source>
</evidence>
<accession>A4S0G0</accession>
<dbReference type="GeneID" id="5002907"/>
<dbReference type="RefSeq" id="XP_001418966.1">
    <property type="nucleotide sequence ID" value="XM_001418929.1"/>
</dbReference>
<feature type="compositionally biased region" description="Basic residues" evidence="1">
    <location>
        <begin position="119"/>
        <end position="140"/>
    </location>
</feature>
<proteinExistence type="predicted"/>
<dbReference type="Gramene" id="ABO97259">
    <property type="protein sequence ID" value="ABO97259"/>
    <property type="gene ID" value="OSTLU_24833"/>
</dbReference>
<feature type="compositionally biased region" description="Low complexity" evidence="1">
    <location>
        <begin position="448"/>
        <end position="463"/>
    </location>
</feature>
<evidence type="ECO:0000256" key="1">
    <source>
        <dbReference type="SAM" id="MobiDB-lite"/>
    </source>
</evidence>
<feature type="region of interest" description="Disordered" evidence="1">
    <location>
        <begin position="109"/>
        <end position="199"/>
    </location>
</feature>
<evidence type="ECO:0000313" key="2">
    <source>
        <dbReference type="EMBL" id="ABO97259.1"/>
    </source>
</evidence>